<gene>
    <name evidence="3" type="ORF">CANINC_000962</name>
</gene>
<dbReference type="Proteomes" id="UP000307173">
    <property type="component" value="Unassembled WGS sequence"/>
</dbReference>
<dbReference type="OrthoDB" id="3991743at2759"/>
<comment type="caution">
    <text evidence="3">The sequence shown here is derived from an EMBL/GenBank/DDBJ whole genome shotgun (WGS) entry which is preliminary data.</text>
</comment>
<evidence type="ECO:0000259" key="2">
    <source>
        <dbReference type="Pfam" id="PF08457"/>
    </source>
</evidence>
<evidence type="ECO:0000313" key="3">
    <source>
        <dbReference type="EMBL" id="TID30451.1"/>
    </source>
</evidence>
<protein>
    <recommendedName>
        <fullName evidence="2">Sfi1 spindle body domain-containing protein</fullName>
    </recommendedName>
</protein>
<feature type="region of interest" description="Disordered" evidence="1">
    <location>
        <begin position="1045"/>
        <end position="1067"/>
    </location>
</feature>
<organism evidence="3 4">
    <name type="scientific">Pichia inconspicua</name>
    <dbReference type="NCBI Taxonomy" id="52247"/>
    <lineage>
        <taxon>Eukaryota</taxon>
        <taxon>Fungi</taxon>
        <taxon>Dikarya</taxon>
        <taxon>Ascomycota</taxon>
        <taxon>Saccharomycotina</taxon>
        <taxon>Pichiomycetes</taxon>
        <taxon>Pichiales</taxon>
        <taxon>Pichiaceae</taxon>
        <taxon>Pichia</taxon>
    </lineage>
</organism>
<feature type="domain" description="Sfi1 spindle body" evidence="2">
    <location>
        <begin position="465"/>
        <end position="730"/>
    </location>
</feature>
<dbReference type="STRING" id="52247.A0A4T0X4S4"/>
<dbReference type="EMBL" id="SELW01000142">
    <property type="protein sequence ID" value="TID30451.1"/>
    <property type="molecule type" value="Genomic_DNA"/>
</dbReference>
<accession>A0A4T0X4S4</accession>
<reference evidence="3 4" key="1">
    <citation type="journal article" date="2019" name="Front. Genet.">
        <title>Whole-Genome Sequencing of the Opportunistic Yeast Pathogen Candida inconspicua Uncovers Its Hybrid Origin.</title>
        <authorList>
            <person name="Mixao V."/>
            <person name="Hansen A.P."/>
            <person name="Saus E."/>
            <person name="Boekhout T."/>
            <person name="Lass-Florl C."/>
            <person name="Gabaldon T."/>
        </authorList>
    </citation>
    <scope>NUCLEOTIDE SEQUENCE [LARGE SCALE GENOMIC DNA]</scope>
    <source>
        <strain evidence="3 4">CBS 180</strain>
    </source>
</reference>
<feature type="compositionally biased region" description="Polar residues" evidence="1">
    <location>
        <begin position="1045"/>
        <end position="1065"/>
    </location>
</feature>
<proteinExistence type="predicted"/>
<sequence>MSLLQLLSDVIEEVCISERSLEPGDIPDRTIFKHVRSLWHLLLGIEENKYDAHNYEFVELSFNSNEYAFACFTYLGSDFENIAETVPHSIGFPQESLKVVELLDDKISEDETEDDSVSVKLSMLNQIRFLLFNHHIMVDKLIIDDHVERVIAEYLTTDIKSDNGDNASCFSSNNHIFDICYNRCYEKFVLGDSELSIEEISREILETFKYEAGVAFFFNHKILTDFHAKMVDVLKRVYRKHDFVDVEIDDYFKHNPILPILIPIYRKLALQTYEDDKPQEVNEKERIGIALLKQILIDLSTNKLENVLGDVPVSLKRFPLVVNYYIESLGLSGTKLIENDPFIQLIESCILKWVNKEIDTEVFVTQLCELSTVPTAEPYTYKNIQFPNVHMRMAVFKVRQSIRIYETYFMRWKNKITRNKGLLEIENQVISMITEKYYAIWKYKYQKVKIISSVNLYVVETPVMKLFFQKWKRKQEVVRRDSAIADRFFIKKYYHVMEVLTMKSNCLEKQAESFYRALLLKRVFKLWVSNRERRYPEATEKFGMVRKRTIFTFLKVCFAKHQQKFISANLFYKNTLKHQFYNKWKSKAKGPLVLLSELDQKAEKFIVRQKFIRWKLLIDLHRKEIKFKAHNDQEVLRKMFSMWLRLKHLSDLEVNLINKLQSTLCEQYLGIWKRVFNLLLRAELHYRSKRISLAFNKWKLEAKHSIFQKQMIKKKQKNYFHIWALKATAQQYLASRNYIILSETFVYWSEKTDYLMQESRNNLIQSEINHTSTYFQFWKKLFKKLKDLNCIGEAFLKQKLQNDQLLLKKRFMEKLRIKSREFCLKRFELNRAMKSFNHFRERSFISQWKRKYSKVKETEDHASFYQRILYETHYYDRWLVQYDRILQLNSILLSKLDSDNLDLLNKILSKLQIRMVKIHTDENKSTRFKKRWNKIRLKTFFELWKLKKVNRTSPTPTARTNYNMNDHPDNVIPDLNPYIDLAPRDRGSPEYKGPFRPQFTSILNGQATQFEISASMGDSQTPLVSRTEMSSFSYKTPMMRRMASKSNSHMNSRISPDKTGTNITESVKRARQRLVEERLSMYRLLRPPPSTHKQKLSVVSESSTNIFDGGSIFDTPNDSLISSTPIKNSQNQ</sequence>
<dbReference type="Pfam" id="PF08457">
    <property type="entry name" value="Sfi1"/>
    <property type="match status" value="1"/>
</dbReference>
<dbReference type="AlphaFoldDB" id="A0A4T0X4S4"/>
<keyword evidence="4" id="KW-1185">Reference proteome</keyword>
<dbReference type="InterPro" id="IPR013665">
    <property type="entry name" value="Sfi1_dom"/>
</dbReference>
<name>A0A4T0X4S4_9ASCO</name>
<evidence type="ECO:0000256" key="1">
    <source>
        <dbReference type="SAM" id="MobiDB-lite"/>
    </source>
</evidence>
<evidence type="ECO:0000313" key="4">
    <source>
        <dbReference type="Proteomes" id="UP000307173"/>
    </source>
</evidence>